<evidence type="ECO:0000256" key="1">
    <source>
        <dbReference type="SAM" id="MobiDB-lite"/>
    </source>
</evidence>
<sequence>RLEKESNTLAKEENNIKERDVSAMLSDRRFNEKLGYHSQNEGDTESDPSVSNTDEFVVRYESAGHHLPRILEPSIFGFQPTNDITKVVGDFLYNHVGREYVEVTMI</sequence>
<dbReference type="Proteomes" id="UP000789396">
    <property type="component" value="Unassembled WGS sequence"/>
</dbReference>
<name>A0A9N9EPC6_9GLOM</name>
<dbReference type="OrthoDB" id="272147at2759"/>
<keyword evidence="3" id="KW-1185">Reference proteome</keyword>
<dbReference type="EMBL" id="CAJVPZ010018479">
    <property type="protein sequence ID" value="CAG8688198.1"/>
    <property type="molecule type" value="Genomic_DNA"/>
</dbReference>
<evidence type="ECO:0000313" key="2">
    <source>
        <dbReference type="EMBL" id="CAG8688198.1"/>
    </source>
</evidence>
<reference evidence="2" key="1">
    <citation type="submission" date="2021-06" db="EMBL/GenBank/DDBJ databases">
        <authorList>
            <person name="Kallberg Y."/>
            <person name="Tangrot J."/>
            <person name="Rosling A."/>
        </authorList>
    </citation>
    <scope>NUCLEOTIDE SEQUENCE</scope>
    <source>
        <strain evidence="2">IN212</strain>
    </source>
</reference>
<feature type="non-terminal residue" evidence="2">
    <location>
        <position position="106"/>
    </location>
</feature>
<feature type="region of interest" description="Disordered" evidence="1">
    <location>
        <begin position="1"/>
        <end position="52"/>
    </location>
</feature>
<dbReference type="AlphaFoldDB" id="A0A9N9EPC6"/>
<accession>A0A9N9EPC6</accession>
<feature type="compositionally biased region" description="Basic and acidic residues" evidence="1">
    <location>
        <begin position="1"/>
        <end position="35"/>
    </location>
</feature>
<comment type="caution">
    <text evidence="2">The sequence shown here is derived from an EMBL/GenBank/DDBJ whole genome shotgun (WGS) entry which is preliminary data.</text>
</comment>
<organism evidence="2 3">
    <name type="scientific">Racocetra fulgida</name>
    <dbReference type="NCBI Taxonomy" id="60492"/>
    <lineage>
        <taxon>Eukaryota</taxon>
        <taxon>Fungi</taxon>
        <taxon>Fungi incertae sedis</taxon>
        <taxon>Mucoromycota</taxon>
        <taxon>Glomeromycotina</taxon>
        <taxon>Glomeromycetes</taxon>
        <taxon>Diversisporales</taxon>
        <taxon>Gigasporaceae</taxon>
        <taxon>Racocetra</taxon>
    </lineage>
</organism>
<protein>
    <submittedName>
        <fullName evidence="2">4120_t:CDS:1</fullName>
    </submittedName>
</protein>
<proteinExistence type="predicted"/>
<evidence type="ECO:0000313" key="3">
    <source>
        <dbReference type="Proteomes" id="UP000789396"/>
    </source>
</evidence>
<feature type="compositionally biased region" description="Polar residues" evidence="1">
    <location>
        <begin position="37"/>
        <end position="52"/>
    </location>
</feature>
<gene>
    <name evidence="2" type="ORF">RFULGI_LOCUS9876</name>
</gene>